<evidence type="ECO:0000256" key="4">
    <source>
        <dbReference type="ARBA" id="ARBA00022792"/>
    </source>
</evidence>
<dbReference type="AlphaFoldDB" id="A0A1Y3BKR7"/>
<dbReference type="Pfam" id="PF02935">
    <property type="entry name" value="COX7C"/>
    <property type="match status" value="1"/>
</dbReference>
<comment type="subcellular location">
    <subcellularLocation>
        <location evidence="1">Mitochondrion inner membrane</location>
        <topology evidence="1">Single-pass membrane protein</topology>
    </subcellularLocation>
</comment>
<evidence type="ECO:0000256" key="2">
    <source>
        <dbReference type="ARBA" id="ARBA00004673"/>
    </source>
</evidence>
<evidence type="ECO:0000256" key="5">
    <source>
        <dbReference type="ARBA" id="ARBA00023128"/>
    </source>
</evidence>
<dbReference type="OrthoDB" id="9974841at2759"/>
<dbReference type="EMBL" id="MUJZ01012806">
    <property type="protein sequence ID" value="OTF81581.1"/>
    <property type="molecule type" value="Genomic_DNA"/>
</dbReference>
<proteinExistence type="inferred from homology"/>
<dbReference type="InterPro" id="IPR004202">
    <property type="entry name" value="COX7C/Cox8"/>
</dbReference>
<dbReference type="InterPro" id="IPR036636">
    <property type="entry name" value="COX7C/Cox8_sf"/>
</dbReference>
<keyword evidence="7" id="KW-1133">Transmembrane helix</keyword>
<dbReference type="UniPathway" id="UPA00705"/>
<protein>
    <submittedName>
        <fullName evidence="8">Uncharacterized protein</fullName>
    </submittedName>
</protein>
<keyword evidence="5" id="KW-0496">Mitochondrion</keyword>
<dbReference type="GO" id="GO:0006123">
    <property type="term" value="P:mitochondrial electron transport, cytochrome c to oxygen"/>
    <property type="evidence" value="ECO:0007669"/>
    <property type="project" value="InterPro"/>
</dbReference>
<dbReference type="GO" id="GO:0005743">
    <property type="term" value="C:mitochondrial inner membrane"/>
    <property type="evidence" value="ECO:0007669"/>
    <property type="project" value="UniProtKB-SubCell"/>
</dbReference>
<keyword evidence="6 7" id="KW-0472">Membrane</keyword>
<comment type="pathway">
    <text evidence="2">Energy metabolism; oxidative phosphorylation.</text>
</comment>
<evidence type="ECO:0000313" key="9">
    <source>
        <dbReference type="Proteomes" id="UP000194236"/>
    </source>
</evidence>
<evidence type="ECO:0000256" key="3">
    <source>
        <dbReference type="ARBA" id="ARBA00010514"/>
    </source>
</evidence>
<dbReference type="Proteomes" id="UP000194236">
    <property type="component" value="Unassembled WGS sequence"/>
</dbReference>
<sequence length="75" mass="8861">MISSRVLNLIPRSVMRQSLARSHDHHKEVVYKGMNLPFDTYNGRSLAIKMILFFSIPYSLPYLVWRRRLARNKGI</sequence>
<keyword evidence="7" id="KW-0812">Transmembrane</keyword>
<feature type="transmembrane region" description="Helical" evidence="7">
    <location>
        <begin position="46"/>
        <end position="65"/>
    </location>
</feature>
<accession>A0A1Y3BKR7</accession>
<reference evidence="8 9" key="1">
    <citation type="submission" date="2017-03" db="EMBL/GenBank/DDBJ databases">
        <title>Genome Survey of Euroglyphus maynei.</title>
        <authorList>
            <person name="Arlian L.G."/>
            <person name="Morgan M.S."/>
            <person name="Rider S.D."/>
        </authorList>
    </citation>
    <scope>NUCLEOTIDE SEQUENCE [LARGE SCALE GENOMIC DNA]</scope>
    <source>
        <strain evidence="8">Arlian Lab</strain>
        <tissue evidence="8">Whole body</tissue>
    </source>
</reference>
<evidence type="ECO:0000256" key="1">
    <source>
        <dbReference type="ARBA" id="ARBA00004434"/>
    </source>
</evidence>
<name>A0A1Y3BKR7_EURMA</name>
<dbReference type="SUPFAM" id="SSF81427">
    <property type="entry name" value="Mitochondrial cytochrome c oxidase subunit VIIc (aka VIIIa)"/>
    <property type="match status" value="1"/>
</dbReference>
<dbReference type="Gene3D" id="4.10.49.10">
    <property type="entry name" value="Cytochrome c oxidase subunit VIIc"/>
    <property type="match status" value="1"/>
</dbReference>
<gene>
    <name evidence="8" type="ORF">BLA29_008965</name>
</gene>
<comment type="similarity">
    <text evidence="3">Belongs to the cytochrome c oxidase VIIc family.</text>
</comment>
<dbReference type="GO" id="GO:0045277">
    <property type="term" value="C:respiratory chain complex IV"/>
    <property type="evidence" value="ECO:0007669"/>
    <property type="project" value="InterPro"/>
</dbReference>
<organism evidence="8 9">
    <name type="scientific">Euroglyphus maynei</name>
    <name type="common">Mayne's house dust mite</name>
    <dbReference type="NCBI Taxonomy" id="6958"/>
    <lineage>
        <taxon>Eukaryota</taxon>
        <taxon>Metazoa</taxon>
        <taxon>Ecdysozoa</taxon>
        <taxon>Arthropoda</taxon>
        <taxon>Chelicerata</taxon>
        <taxon>Arachnida</taxon>
        <taxon>Acari</taxon>
        <taxon>Acariformes</taxon>
        <taxon>Sarcoptiformes</taxon>
        <taxon>Astigmata</taxon>
        <taxon>Psoroptidia</taxon>
        <taxon>Analgoidea</taxon>
        <taxon>Pyroglyphidae</taxon>
        <taxon>Pyroglyphinae</taxon>
        <taxon>Euroglyphus</taxon>
    </lineage>
</organism>
<evidence type="ECO:0000256" key="7">
    <source>
        <dbReference type="SAM" id="Phobius"/>
    </source>
</evidence>
<evidence type="ECO:0000313" key="8">
    <source>
        <dbReference type="EMBL" id="OTF81581.1"/>
    </source>
</evidence>
<keyword evidence="9" id="KW-1185">Reference proteome</keyword>
<evidence type="ECO:0000256" key="6">
    <source>
        <dbReference type="ARBA" id="ARBA00023136"/>
    </source>
</evidence>
<keyword evidence="4" id="KW-0999">Mitochondrion inner membrane</keyword>
<comment type="caution">
    <text evidence="8">The sequence shown here is derived from an EMBL/GenBank/DDBJ whole genome shotgun (WGS) entry which is preliminary data.</text>
</comment>